<dbReference type="InterPro" id="IPR003507">
    <property type="entry name" value="S66_fam"/>
</dbReference>
<dbReference type="InterPro" id="IPR040449">
    <property type="entry name" value="Peptidase_S66_N"/>
</dbReference>
<sequence>MTDMELISPRKAAPGDKVAVVSPSFAAPGFAPAVHEQAMERLEEVTGLVPVEYPTTRRLGATPQDRAADLNAAFGDPEIRAVLATIGGEDQITVIPHLDADLVRADPKPFLGHSDNTNLLSWLWTHGVAGYYGGSTQVHLGPGPAVDPVHAASLRAALLTGERLEITEPGEAEDFGVDWQDPAALTSFGDREPTEPWTWAGPERSVTGRTWGGCLDVLPWILTAGRFPTDPAVVDGGVLLLETSEELPPAREVGFVVRSLGERGLLDAVDAVVVARPPTTSFDVELTPAERAEKRAEQRDVVIETVQRYNPEAVIVVGVPFGHTRPQWILPYGGMLTVDGAEQRVWADYA</sequence>
<keyword evidence="5" id="KW-0121">Carboxypeptidase</keyword>
<dbReference type="GO" id="GO:0004180">
    <property type="term" value="F:carboxypeptidase activity"/>
    <property type="evidence" value="ECO:0007669"/>
    <property type="project" value="UniProtKB-KW"/>
</dbReference>
<dbReference type="InterPro" id="IPR027461">
    <property type="entry name" value="Carboxypeptidase_A_C_sf"/>
</dbReference>
<protein>
    <submittedName>
        <fullName evidence="5">LD-carboxypeptidase</fullName>
    </submittedName>
</protein>
<evidence type="ECO:0000313" key="6">
    <source>
        <dbReference type="Proteomes" id="UP000557204"/>
    </source>
</evidence>
<dbReference type="CDD" id="cd07062">
    <property type="entry name" value="Peptidase_S66_mccF_like"/>
    <property type="match status" value="1"/>
</dbReference>
<dbReference type="SUPFAM" id="SSF52317">
    <property type="entry name" value="Class I glutamine amidotransferase-like"/>
    <property type="match status" value="1"/>
</dbReference>
<dbReference type="InterPro" id="IPR027478">
    <property type="entry name" value="LdcA_N"/>
</dbReference>
<dbReference type="AlphaFoldDB" id="A0A849K7F0"/>
<proteinExistence type="inferred from homology"/>
<dbReference type="Pfam" id="PF17676">
    <property type="entry name" value="Peptidase_S66C"/>
    <property type="match status" value="1"/>
</dbReference>
<gene>
    <name evidence="5" type="ORF">HLI28_06115</name>
</gene>
<dbReference type="Gene3D" id="3.50.30.60">
    <property type="entry name" value="LD-carboxypeptidase A C-terminal domain-like"/>
    <property type="match status" value="1"/>
</dbReference>
<organism evidence="5 6">
    <name type="scientific">Isoptericola sediminis</name>
    <dbReference type="NCBI Taxonomy" id="2733572"/>
    <lineage>
        <taxon>Bacteria</taxon>
        <taxon>Bacillati</taxon>
        <taxon>Actinomycetota</taxon>
        <taxon>Actinomycetes</taxon>
        <taxon>Micrococcales</taxon>
        <taxon>Promicromonosporaceae</taxon>
        <taxon>Isoptericola</taxon>
    </lineage>
</organism>
<keyword evidence="6" id="KW-1185">Reference proteome</keyword>
<dbReference type="RefSeq" id="WP_171246625.1">
    <property type="nucleotide sequence ID" value="NZ_JABFAJ010000011.1"/>
</dbReference>
<feature type="domain" description="LD-carboxypeptidase C-terminal" evidence="4">
    <location>
        <begin position="207"/>
        <end position="338"/>
    </location>
</feature>
<feature type="domain" description="LD-carboxypeptidase N-terminal" evidence="3">
    <location>
        <begin position="18"/>
        <end position="133"/>
    </location>
</feature>
<dbReference type="PANTHER" id="PTHR30237">
    <property type="entry name" value="MURAMOYLTETRAPEPTIDE CARBOXYPEPTIDASE"/>
    <property type="match status" value="1"/>
</dbReference>
<evidence type="ECO:0000256" key="1">
    <source>
        <dbReference type="ARBA" id="ARBA00010233"/>
    </source>
</evidence>
<evidence type="ECO:0000256" key="2">
    <source>
        <dbReference type="ARBA" id="ARBA00022801"/>
    </source>
</evidence>
<comment type="similarity">
    <text evidence="1">Belongs to the peptidase S66 family.</text>
</comment>
<reference evidence="5 6" key="1">
    <citation type="submission" date="2020-05" db="EMBL/GenBank/DDBJ databases">
        <title>Genome sequence of Isoptericola sp. JC619 isolated from Chilika lagoon, India.</title>
        <authorList>
            <person name="Kumar D."/>
            <person name="Appam K."/>
            <person name="Gandham S."/>
            <person name="Uppada J."/>
            <person name="Sasikala C."/>
            <person name="Venkata Ramana C."/>
        </authorList>
    </citation>
    <scope>NUCLEOTIDE SEQUENCE [LARGE SCALE GENOMIC DNA]</scope>
    <source>
        <strain evidence="5 6">JC619</strain>
    </source>
</reference>
<keyword evidence="5" id="KW-0645">Protease</keyword>
<evidence type="ECO:0000259" key="3">
    <source>
        <dbReference type="Pfam" id="PF02016"/>
    </source>
</evidence>
<keyword evidence="2" id="KW-0378">Hydrolase</keyword>
<evidence type="ECO:0000313" key="5">
    <source>
        <dbReference type="EMBL" id="NNU27117.1"/>
    </source>
</evidence>
<dbReference type="Proteomes" id="UP000557204">
    <property type="component" value="Unassembled WGS sequence"/>
</dbReference>
<accession>A0A849K7F0</accession>
<dbReference type="InterPro" id="IPR029062">
    <property type="entry name" value="Class_I_gatase-like"/>
</dbReference>
<comment type="caution">
    <text evidence="5">The sequence shown here is derived from an EMBL/GenBank/DDBJ whole genome shotgun (WGS) entry which is preliminary data.</text>
</comment>
<dbReference type="SUPFAM" id="SSF141986">
    <property type="entry name" value="LD-carboxypeptidase A C-terminal domain-like"/>
    <property type="match status" value="1"/>
</dbReference>
<dbReference type="Pfam" id="PF02016">
    <property type="entry name" value="Peptidase_S66"/>
    <property type="match status" value="1"/>
</dbReference>
<dbReference type="PANTHER" id="PTHR30237:SF4">
    <property type="entry name" value="LD-CARBOXYPEPTIDASE C-TERMINAL DOMAIN-CONTAINING PROTEIN"/>
    <property type="match status" value="1"/>
</dbReference>
<dbReference type="Gene3D" id="3.40.50.10740">
    <property type="entry name" value="Class I glutamine amidotransferase-like"/>
    <property type="match status" value="1"/>
</dbReference>
<dbReference type="EMBL" id="JABFAJ010000011">
    <property type="protein sequence ID" value="NNU27117.1"/>
    <property type="molecule type" value="Genomic_DNA"/>
</dbReference>
<name>A0A849K7F0_9MICO</name>
<evidence type="ECO:0000259" key="4">
    <source>
        <dbReference type="Pfam" id="PF17676"/>
    </source>
</evidence>
<dbReference type="InterPro" id="IPR040921">
    <property type="entry name" value="Peptidase_S66C"/>
</dbReference>